<sequence>MNVYEIPSEIWLQIGTQITQERKLTLRSLSETCHFLNKIFTPLLFSSLRFTSFEEIVSEDFSDLPLVSSLRFVKNFKVIAGAGYAESRTPPEEAGLYKKFNRNLVKCVRAMPNLVSFTLGQPGSWKSFKEEEDGLNSVPIFDNLMRALQQSSPKLRDLTLCISDMPSLENEFDEWLRFNGAITMQSFVAFRSLTSLRLVGEWVRNASTNAIVSTLLYSPALSYFSVDGWSPSLPDICAQYAQAGGQQLGLKHLRYSAYHNKRFNTDSLPQWEKLTDLRKLESIELEIWRLRNDNGEYSAAREGVYLRLADPAQFSSLRRLSVDRLDDALFTVVQGVGQNLELPPFFLSELFFETFDCDGAIRGGFDIHPQKREYWPTCFVLGQNIGWRSKTAFRQRLVKEVSEWKALRLLHLPLHMKTDKAHLVNLCDLLNTSLRELYVTDHQDTDDEDSIEDDDPHGSDIDLAKRLCANSRLSYVAVYDCFFRVVRQLGEEVRLEYCDIFTSEAEEAEIFMLYREGMRI</sequence>
<comment type="caution">
    <text evidence="1">The sequence shown here is derived from an EMBL/GenBank/DDBJ whole genome shotgun (WGS) entry which is preliminary data.</text>
</comment>
<dbReference type="EMBL" id="JBFXLU010000065">
    <property type="protein sequence ID" value="KAL2846152.1"/>
    <property type="molecule type" value="Genomic_DNA"/>
</dbReference>
<evidence type="ECO:0000313" key="2">
    <source>
        <dbReference type="Proteomes" id="UP001610446"/>
    </source>
</evidence>
<name>A0ABR4K2C7_9EURO</name>
<gene>
    <name evidence="1" type="ORF">BJY01DRAFT_175663</name>
</gene>
<accession>A0ABR4K2C7</accession>
<dbReference type="Proteomes" id="UP001610446">
    <property type="component" value="Unassembled WGS sequence"/>
</dbReference>
<protein>
    <recommendedName>
        <fullName evidence="3">F-box domain-containing protein</fullName>
    </recommendedName>
</protein>
<keyword evidence="2" id="KW-1185">Reference proteome</keyword>
<organism evidence="1 2">
    <name type="scientific">Aspergillus pseudoustus</name>
    <dbReference type="NCBI Taxonomy" id="1810923"/>
    <lineage>
        <taxon>Eukaryota</taxon>
        <taxon>Fungi</taxon>
        <taxon>Dikarya</taxon>
        <taxon>Ascomycota</taxon>
        <taxon>Pezizomycotina</taxon>
        <taxon>Eurotiomycetes</taxon>
        <taxon>Eurotiomycetidae</taxon>
        <taxon>Eurotiales</taxon>
        <taxon>Aspergillaceae</taxon>
        <taxon>Aspergillus</taxon>
        <taxon>Aspergillus subgen. Nidulantes</taxon>
    </lineage>
</organism>
<evidence type="ECO:0000313" key="1">
    <source>
        <dbReference type="EMBL" id="KAL2846152.1"/>
    </source>
</evidence>
<evidence type="ECO:0008006" key="3">
    <source>
        <dbReference type="Google" id="ProtNLM"/>
    </source>
</evidence>
<proteinExistence type="predicted"/>
<dbReference type="SUPFAM" id="SSF52047">
    <property type="entry name" value="RNI-like"/>
    <property type="match status" value="1"/>
</dbReference>
<reference evidence="1 2" key="1">
    <citation type="submission" date="2024-07" db="EMBL/GenBank/DDBJ databases">
        <title>Section-level genome sequencing and comparative genomics of Aspergillus sections Usti and Cavernicolus.</title>
        <authorList>
            <consortium name="Lawrence Berkeley National Laboratory"/>
            <person name="Nybo J.L."/>
            <person name="Vesth T.C."/>
            <person name="Theobald S."/>
            <person name="Frisvad J.C."/>
            <person name="Larsen T.O."/>
            <person name="Kjaerboelling I."/>
            <person name="Rothschild-Mancinelli K."/>
            <person name="Lyhne E.K."/>
            <person name="Kogle M.E."/>
            <person name="Barry K."/>
            <person name="Clum A."/>
            <person name="Na H."/>
            <person name="Ledsgaard L."/>
            <person name="Lin J."/>
            <person name="Lipzen A."/>
            <person name="Kuo A."/>
            <person name="Riley R."/>
            <person name="Mondo S."/>
            <person name="Labutti K."/>
            <person name="Haridas S."/>
            <person name="Pangalinan J."/>
            <person name="Salamov A.A."/>
            <person name="Simmons B.A."/>
            <person name="Magnuson J.K."/>
            <person name="Chen J."/>
            <person name="Drula E."/>
            <person name="Henrissat B."/>
            <person name="Wiebenga A."/>
            <person name="Lubbers R.J."/>
            <person name="Gomes A.C."/>
            <person name="Makela M.R."/>
            <person name="Stajich J."/>
            <person name="Grigoriev I.V."/>
            <person name="Mortensen U.H."/>
            <person name="De Vries R.P."/>
            <person name="Baker S.E."/>
            <person name="Andersen M.R."/>
        </authorList>
    </citation>
    <scope>NUCLEOTIDE SEQUENCE [LARGE SCALE GENOMIC DNA]</scope>
    <source>
        <strain evidence="1 2">CBS 123904</strain>
    </source>
</reference>